<dbReference type="GO" id="GO:0005886">
    <property type="term" value="C:plasma membrane"/>
    <property type="evidence" value="ECO:0007669"/>
    <property type="project" value="TreeGrafter"/>
</dbReference>
<protein>
    <submittedName>
        <fullName evidence="2">Uncharacterized membrane protein YhaH, DUF805 family</fullName>
    </submittedName>
</protein>
<accession>A0A1M6VH73</accession>
<dbReference type="Pfam" id="PF05656">
    <property type="entry name" value="DUF805"/>
    <property type="match status" value="1"/>
</dbReference>
<sequence>MVSKSDILNNLREYTSDQIAEAINAGTVTMYELSKSGNLTPLMRRRIEEKLVAKTSEVAQAEPEVVSFEQEVAPTLNEKESSVNTESSDFEEEVIIPKAPDIDSPSEITIPQAPVITVTASPTFEADNNEHPSPVISDVISNKGMFKRPFSFEGRIRRLEYGLSFIIYFVWYVIFEVAAVSPNLSQGAAIFLLITIIPAVWFLWAQGAKRCHDRGNSGWYQLIPFYFLVLLFGDGDEGENEYGDNPKE</sequence>
<reference evidence="2 3" key="1">
    <citation type="submission" date="2016-11" db="EMBL/GenBank/DDBJ databases">
        <authorList>
            <person name="Jaros S."/>
            <person name="Januszkiewicz K."/>
            <person name="Wedrychowicz H."/>
        </authorList>
    </citation>
    <scope>NUCLEOTIDE SEQUENCE [LARGE SCALE GENOMIC DNA]</scope>
    <source>
        <strain evidence="2 3">KHT3</strain>
    </source>
</reference>
<name>A0A1M6VH73_XYLRU</name>
<dbReference type="EMBL" id="FRBD01000012">
    <property type="protein sequence ID" value="SHK80695.1"/>
    <property type="molecule type" value="Genomic_DNA"/>
</dbReference>
<keyword evidence="1" id="KW-0812">Transmembrane</keyword>
<dbReference type="PANTHER" id="PTHR34980">
    <property type="entry name" value="INNER MEMBRANE PROTEIN-RELATED-RELATED"/>
    <property type="match status" value="1"/>
</dbReference>
<organism evidence="2 3">
    <name type="scientific">Xylanibacter ruminicola</name>
    <name type="common">Prevotella ruminicola</name>
    <dbReference type="NCBI Taxonomy" id="839"/>
    <lineage>
        <taxon>Bacteria</taxon>
        <taxon>Pseudomonadati</taxon>
        <taxon>Bacteroidota</taxon>
        <taxon>Bacteroidia</taxon>
        <taxon>Bacteroidales</taxon>
        <taxon>Prevotellaceae</taxon>
        <taxon>Xylanibacter</taxon>
    </lineage>
</organism>
<dbReference type="PANTHER" id="PTHR34980:SF3">
    <property type="entry name" value="BLR8105 PROTEIN"/>
    <property type="match status" value="1"/>
</dbReference>
<dbReference type="AlphaFoldDB" id="A0A1M6VH73"/>
<dbReference type="InterPro" id="IPR008523">
    <property type="entry name" value="DUF805"/>
</dbReference>
<evidence type="ECO:0000313" key="3">
    <source>
        <dbReference type="Proteomes" id="UP000184130"/>
    </source>
</evidence>
<dbReference type="Proteomes" id="UP000184130">
    <property type="component" value="Unassembled WGS sequence"/>
</dbReference>
<feature type="transmembrane region" description="Helical" evidence="1">
    <location>
        <begin position="187"/>
        <end position="205"/>
    </location>
</feature>
<evidence type="ECO:0000313" key="2">
    <source>
        <dbReference type="EMBL" id="SHK80695.1"/>
    </source>
</evidence>
<proteinExistence type="predicted"/>
<gene>
    <name evidence="2" type="ORF">SAMN05216463_112116</name>
</gene>
<evidence type="ECO:0000256" key="1">
    <source>
        <dbReference type="SAM" id="Phobius"/>
    </source>
</evidence>
<feature type="transmembrane region" description="Helical" evidence="1">
    <location>
        <begin position="161"/>
        <end position="181"/>
    </location>
</feature>
<keyword evidence="1" id="KW-0472">Membrane</keyword>
<keyword evidence="1" id="KW-1133">Transmembrane helix</keyword>